<protein>
    <submittedName>
        <fullName evidence="2">Uncharacterized protein</fullName>
    </submittedName>
</protein>
<dbReference type="EMBL" id="SJPM01000002">
    <property type="protein sequence ID" value="TWU01738.1"/>
    <property type="molecule type" value="Genomic_DNA"/>
</dbReference>
<organism evidence="2 3">
    <name type="scientific">Neorhodopirellula pilleata</name>
    <dbReference type="NCBI Taxonomy" id="2714738"/>
    <lineage>
        <taxon>Bacteria</taxon>
        <taxon>Pseudomonadati</taxon>
        <taxon>Planctomycetota</taxon>
        <taxon>Planctomycetia</taxon>
        <taxon>Pirellulales</taxon>
        <taxon>Pirellulaceae</taxon>
        <taxon>Neorhodopirellula</taxon>
    </lineage>
</organism>
<proteinExistence type="predicted"/>
<comment type="caution">
    <text evidence="2">The sequence shown here is derived from an EMBL/GenBank/DDBJ whole genome shotgun (WGS) entry which is preliminary data.</text>
</comment>
<keyword evidence="1" id="KW-1133">Transmembrane helix</keyword>
<dbReference type="RefSeq" id="WP_197167755.1">
    <property type="nucleotide sequence ID" value="NZ_SJPM01000002.1"/>
</dbReference>
<sequence length="57" mass="6031">MTNEDNIVTEVKNAVTDNSESIDKKAPGTSFGIVALSYLGVLAVTCGVIGFVIWVSR</sequence>
<evidence type="ECO:0000313" key="2">
    <source>
        <dbReference type="EMBL" id="TWU01738.1"/>
    </source>
</evidence>
<name>A0A5C6AQA7_9BACT</name>
<gene>
    <name evidence="2" type="ORF">Pla100_14730</name>
</gene>
<keyword evidence="3" id="KW-1185">Reference proteome</keyword>
<evidence type="ECO:0000256" key="1">
    <source>
        <dbReference type="SAM" id="Phobius"/>
    </source>
</evidence>
<feature type="transmembrane region" description="Helical" evidence="1">
    <location>
        <begin position="31"/>
        <end position="55"/>
    </location>
</feature>
<accession>A0A5C6AQA7</accession>
<keyword evidence="1" id="KW-0812">Transmembrane</keyword>
<dbReference type="Proteomes" id="UP000316213">
    <property type="component" value="Unassembled WGS sequence"/>
</dbReference>
<dbReference type="AlphaFoldDB" id="A0A5C6AQA7"/>
<evidence type="ECO:0000313" key="3">
    <source>
        <dbReference type="Proteomes" id="UP000316213"/>
    </source>
</evidence>
<reference evidence="2 3" key="1">
    <citation type="submission" date="2019-02" db="EMBL/GenBank/DDBJ databases">
        <title>Deep-cultivation of Planctomycetes and their phenomic and genomic characterization uncovers novel biology.</title>
        <authorList>
            <person name="Wiegand S."/>
            <person name="Jogler M."/>
            <person name="Boedeker C."/>
            <person name="Pinto D."/>
            <person name="Vollmers J."/>
            <person name="Rivas-Marin E."/>
            <person name="Kohn T."/>
            <person name="Peeters S.H."/>
            <person name="Heuer A."/>
            <person name="Rast P."/>
            <person name="Oberbeckmann S."/>
            <person name="Bunk B."/>
            <person name="Jeske O."/>
            <person name="Meyerdierks A."/>
            <person name="Storesund J.E."/>
            <person name="Kallscheuer N."/>
            <person name="Luecker S."/>
            <person name="Lage O.M."/>
            <person name="Pohl T."/>
            <person name="Merkel B.J."/>
            <person name="Hornburger P."/>
            <person name="Mueller R.-W."/>
            <person name="Bruemmer F."/>
            <person name="Labrenz M."/>
            <person name="Spormann A.M."/>
            <person name="Op Den Camp H."/>
            <person name="Overmann J."/>
            <person name="Amann R."/>
            <person name="Jetten M.S.M."/>
            <person name="Mascher T."/>
            <person name="Medema M.H."/>
            <person name="Devos D.P."/>
            <person name="Kaster A.-K."/>
            <person name="Ovreas L."/>
            <person name="Rohde M."/>
            <person name="Galperin M.Y."/>
            <person name="Jogler C."/>
        </authorList>
    </citation>
    <scope>NUCLEOTIDE SEQUENCE [LARGE SCALE GENOMIC DNA]</scope>
    <source>
        <strain evidence="2 3">Pla100</strain>
    </source>
</reference>
<keyword evidence="1" id="KW-0472">Membrane</keyword>